<dbReference type="VEuPathDB" id="TrichDB:TVAGG3_0565610"/>
<dbReference type="RefSeq" id="XP_001581827.1">
    <property type="nucleotide sequence ID" value="XM_001581777.1"/>
</dbReference>
<protein>
    <submittedName>
        <fullName evidence="2">Uncharacterized protein</fullName>
    </submittedName>
</protein>
<dbReference type="EMBL" id="DS113194">
    <property type="protein sequence ID" value="EAY20841.1"/>
    <property type="molecule type" value="Genomic_DNA"/>
</dbReference>
<organism evidence="2 3">
    <name type="scientific">Trichomonas vaginalis (strain ATCC PRA-98 / G3)</name>
    <dbReference type="NCBI Taxonomy" id="412133"/>
    <lineage>
        <taxon>Eukaryota</taxon>
        <taxon>Metamonada</taxon>
        <taxon>Parabasalia</taxon>
        <taxon>Trichomonadida</taxon>
        <taxon>Trichomonadidae</taxon>
        <taxon>Trichomonas</taxon>
    </lineage>
</organism>
<sequence length="194" mass="21720">MGEEVKENANNDLENSSFKEDYIGILELSLIERLREYMYQYFAKIQTDTNPKFVFSVVTGIFLCIQAIFPALMQQADIQHETSTIGRGMRIISVLWCGGGAFDGEAPFITSIIASIITLLIIITISFRSFIYSKVKSMKPTEINLMFTISTYILPILTSFTTCCVGDGIYKITNGSITAFEIISVLLAIFVFII</sequence>
<dbReference type="VEuPathDB" id="TrichDB:TVAG_436650"/>
<dbReference type="AlphaFoldDB" id="A2DFB3"/>
<proteinExistence type="predicted"/>
<reference evidence="2" key="2">
    <citation type="journal article" date="2007" name="Science">
        <title>Draft genome sequence of the sexually transmitted pathogen Trichomonas vaginalis.</title>
        <authorList>
            <person name="Carlton J.M."/>
            <person name="Hirt R.P."/>
            <person name="Silva J.C."/>
            <person name="Delcher A.L."/>
            <person name="Schatz M."/>
            <person name="Zhao Q."/>
            <person name="Wortman J.R."/>
            <person name="Bidwell S.L."/>
            <person name="Alsmark U.C.M."/>
            <person name="Besteiro S."/>
            <person name="Sicheritz-Ponten T."/>
            <person name="Noel C.J."/>
            <person name="Dacks J.B."/>
            <person name="Foster P.G."/>
            <person name="Simillion C."/>
            <person name="Van de Peer Y."/>
            <person name="Miranda-Saavedra D."/>
            <person name="Barton G.J."/>
            <person name="Westrop G.D."/>
            <person name="Mueller S."/>
            <person name="Dessi D."/>
            <person name="Fiori P.L."/>
            <person name="Ren Q."/>
            <person name="Paulsen I."/>
            <person name="Zhang H."/>
            <person name="Bastida-Corcuera F.D."/>
            <person name="Simoes-Barbosa A."/>
            <person name="Brown M.T."/>
            <person name="Hayes R.D."/>
            <person name="Mukherjee M."/>
            <person name="Okumura C.Y."/>
            <person name="Schneider R."/>
            <person name="Smith A.J."/>
            <person name="Vanacova S."/>
            <person name="Villalvazo M."/>
            <person name="Haas B.J."/>
            <person name="Pertea M."/>
            <person name="Feldblyum T.V."/>
            <person name="Utterback T.R."/>
            <person name="Shu C.L."/>
            <person name="Osoegawa K."/>
            <person name="de Jong P.J."/>
            <person name="Hrdy I."/>
            <person name="Horvathova L."/>
            <person name="Zubacova Z."/>
            <person name="Dolezal P."/>
            <person name="Malik S.B."/>
            <person name="Logsdon J.M. Jr."/>
            <person name="Henze K."/>
            <person name="Gupta A."/>
            <person name="Wang C.C."/>
            <person name="Dunne R.L."/>
            <person name="Upcroft J.A."/>
            <person name="Upcroft P."/>
            <person name="White O."/>
            <person name="Salzberg S.L."/>
            <person name="Tang P."/>
            <person name="Chiu C.-H."/>
            <person name="Lee Y.-S."/>
            <person name="Embley T.M."/>
            <person name="Coombs G.H."/>
            <person name="Mottram J.C."/>
            <person name="Tachezy J."/>
            <person name="Fraser-Liggett C.M."/>
            <person name="Johnson P.J."/>
        </authorList>
    </citation>
    <scope>NUCLEOTIDE SEQUENCE [LARGE SCALE GENOMIC DNA]</scope>
    <source>
        <strain evidence="2">G3</strain>
    </source>
</reference>
<feature type="transmembrane region" description="Helical" evidence="1">
    <location>
        <begin position="108"/>
        <end position="131"/>
    </location>
</feature>
<dbReference type="KEGG" id="tva:5466386"/>
<accession>A2DFB3</accession>
<evidence type="ECO:0000313" key="3">
    <source>
        <dbReference type="Proteomes" id="UP000001542"/>
    </source>
</evidence>
<reference evidence="2" key="1">
    <citation type="submission" date="2006-10" db="EMBL/GenBank/DDBJ databases">
        <authorList>
            <person name="Amadeo P."/>
            <person name="Zhao Q."/>
            <person name="Wortman J."/>
            <person name="Fraser-Liggett C."/>
            <person name="Carlton J."/>
        </authorList>
    </citation>
    <scope>NUCLEOTIDE SEQUENCE</scope>
    <source>
        <strain evidence="2">G3</strain>
    </source>
</reference>
<keyword evidence="1" id="KW-0472">Membrane</keyword>
<dbReference type="SMR" id="A2DFB3"/>
<dbReference type="InParanoid" id="A2DFB3"/>
<name>A2DFB3_TRIV3</name>
<feature type="transmembrane region" description="Helical" evidence="1">
    <location>
        <begin position="53"/>
        <end position="72"/>
    </location>
</feature>
<keyword evidence="1" id="KW-1133">Transmembrane helix</keyword>
<feature type="transmembrane region" description="Helical" evidence="1">
    <location>
        <begin position="176"/>
        <end position="193"/>
    </location>
</feature>
<evidence type="ECO:0000256" key="1">
    <source>
        <dbReference type="SAM" id="Phobius"/>
    </source>
</evidence>
<evidence type="ECO:0000313" key="2">
    <source>
        <dbReference type="EMBL" id="EAY20841.1"/>
    </source>
</evidence>
<gene>
    <name evidence="2" type="ORF">TVAG_436650</name>
</gene>
<keyword evidence="3" id="KW-1185">Reference proteome</keyword>
<dbReference type="Proteomes" id="UP000001542">
    <property type="component" value="Unassembled WGS sequence"/>
</dbReference>
<feature type="transmembrane region" description="Helical" evidence="1">
    <location>
        <begin position="143"/>
        <end position="170"/>
    </location>
</feature>
<keyword evidence="1" id="KW-0812">Transmembrane</keyword>